<dbReference type="Proteomes" id="UP000756346">
    <property type="component" value="Unassembled WGS sequence"/>
</dbReference>
<evidence type="ECO:0000313" key="2">
    <source>
        <dbReference type="EMBL" id="KAH7035081.1"/>
    </source>
</evidence>
<name>A0A9P8YDR0_9PEZI</name>
<feature type="compositionally biased region" description="Polar residues" evidence="1">
    <location>
        <begin position="55"/>
        <end position="73"/>
    </location>
</feature>
<dbReference type="EMBL" id="JAGTJQ010000003">
    <property type="protein sequence ID" value="KAH7035081.1"/>
    <property type="molecule type" value="Genomic_DNA"/>
</dbReference>
<feature type="compositionally biased region" description="Polar residues" evidence="1">
    <location>
        <begin position="33"/>
        <end position="43"/>
    </location>
</feature>
<evidence type="ECO:0000313" key="3">
    <source>
        <dbReference type="Proteomes" id="UP000756346"/>
    </source>
</evidence>
<protein>
    <submittedName>
        <fullName evidence="2">Uncharacterized protein</fullName>
    </submittedName>
</protein>
<dbReference type="RefSeq" id="XP_046015174.1">
    <property type="nucleotide sequence ID" value="XM_046163499.1"/>
</dbReference>
<proteinExistence type="predicted"/>
<gene>
    <name evidence="2" type="ORF">B0I36DRAFT_87759</name>
</gene>
<dbReference type="GeneID" id="70193045"/>
<feature type="region of interest" description="Disordered" evidence="1">
    <location>
        <begin position="1"/>
        <end position="147"/>
    </location>
</feature>
<keyword evidence="3" id="KW-1185">Reference proteome</keyword>
<accession>A0A9P8YDR0</accession>
<comment type="caution">
    <text evidence="2">The sequence shown here is derived from an EMBL/GenBank/DDBJ whole genome shotgun (WGS) entry which is preliminary data.</text>
</comment>
<feature type="compositionally biased region" description="Basic and acidic residues" evidence="1">
    <location>
        <begin position="115"/>
        <end position="124"/>
    </location>
</feature>
<evidence type="ECO:0000256" key="1">
    <source>
        <dbReference type="SAM" id="MobiDB-lite"/>
    </source>
</evidence>
<organism evidence="2 3">
    <name type="scientific">Microdochium trichocladiopsis</name>
    <dbReference type="NCBI Taxonomy" id="1682393"/>
    <lineage>
        <taxon>Eukaryota</taxon>
        <taxon>Fungi</taxon>
        <taxon>Dikarya</taxon>
        <taxon>Ascomycota</taxon>
        <taxon>Pezizomycotina</taxon>
        <taxon>Sordariomycetes</taxon>
        <taxon>Xylariomycetidae</taxon>
        <taxon>Xylariales</taxon>
        <taxon>Microdochiaceae</taxon>
        <taxon>Microdochium</taxon>
    </lineage>
</organism>
<reference evidence="2" key="1">
    <citation type="journal article" date="2021" name="Nat. Commun.">
        <title>Genetic determinants of endophytism in the Arabidopsis root mycobiome.</title>
        <authorList>
            <person name="Mesny F."/>
            <person name="Miyauchi S."/>
            <person name="Thiergart T."/>
            <person name="Pickel B."/>
            <person name="Atanasova L."/>
            <person name="Karlsson M."/>
            <person name="Huettel B."/>
            <person name="Barry K.W."/>
            <person name="Haridas S."/>
            <person name="Chen C."/>
            <person name="Bauer D."/>
            <person name="Andreopoulos W."/>
            <person name="Pangilinan J."/>
            <person name="LaButti K."/>
            <person name="Riley R."/>
            <person name="Lipzen A."/>
            <person name="Clum A."/>
            <person name="Drula E."/>
            <person name="Henrissat B."/>
            <person name="Kohler A."/>
            <person name="Grigoriev I.V."/>
            <person name="Martin F.M."/>
            <person name="Hacquard S."/>
        </authorList>
    </citation>
    <scope>NUCLEOTIDE SEQUENCE</scope>
    <source>
        <strain evidence="2">MPI-CAGE-CH-0230</strain>
    </source>
</reference>
<dbReference type="AlphaFoldDB" id="A0A9P8YDR0"/>
<sequence>MAGDCKIGGEGRHRRADAEDMGICRGASPTCGPGSNRQVTQVPSGAAVADALATSRRSGIPGSTPSSTEQTDQLHWRKVWTTVPNAGNPSLPEVSSRFAPTRVARQTSMTARGGASERDREGQHQRRSPNRQPDCPNWPMTGPRHGACLECKVPHLV</sequence>